<evidence type="ECO:0000256" key="1">
    <source>
        <dbReference type="SAM" id="SignalP"/>
    </source>
</evidence>
<organism evidence="2 3">
    <name type="scientific">Psychroserpens algicola</name>
    <dbReference type="NCBI Taxonomy" id="1719034"/>
    <lineage>
        <taxon>Bacteria</taxon>
        <taxon>Pseudomonadati</taxon>
        <taxon>Bacteroidota</taxon>
        <taxon>Flavobacteriia</taxon>
        <taxon>Flavobacteriales</taxon>
        <taxon>Flavobacteriaceae</taxon>
        <taxon>Psychroserpens</taxon>
    </lineage>
</organism>
<evidence type="ECO:0000313" key="2">
    <source>
        <dbReference type="EMBL" id="MCK8481319.1"/>
    </source>
</evidence>
<evidence type="ECO:0000313" key="3">
    <source>
        <dbReference type="Proteomes" id="UP001203687"/>
    </source>
</evidence>
<comment type="caution">
    <text evidence="2">The sequence shown here is derived from an EMBL/GenBank/DDBJ whole genome shotgun (WGS) entry which is preliminary data.</text>
</comment>
<feature type="signal peptide" evidence="1">
    <location>
        <begin position="1"/>
        <end position="22"/>
    </location>
</feature>
<reference evidence="2" key="1">
    <citation type="submission" date="2022-04" db="EMBL/GenBank/DDBJ databases">
        <authorList>
            <person name="Ren T."/>
        </authorList>
    </citation>
    <scope>NUCLEOTIDE SEQUENCE</scope>
    <source>
        <strain evidence="2">F63249</strain>
    </source>
</reference>
<sequence length="145" mass="16256">MKTSKLLLSFFCFMLLFMNTQCDDDDEVQEPCGQMVVVDSGFYDSAESGFYDLISAEIEDNCLNINISASGCDGSTWSMVLVDSGAVAESSPEQRFLKFVFTNQEVCLAVFTQERSFDLSTLQIDGSHEIILNIEDFPEPLTYTY</sequence>
<dbReference type="Proteomes" id="UP001203687">
    <property type="component" value="Unassembled WGS sequence"/>
</dbReference>
<dbReference type="RefSeq" id="WP_248413266.1">
    <property type="nucleotide sequence ID" value="NZ_JALPQF010000011.1"/>
</dbReference>
<feature type="chain" id="PRO_5045130437" description="Lipocalin-like domain-containing protein" evidence="1">
    <location>
        <begin position="23"/>
        <end position="145"/>
    </location>
</feature>
<keyword evidence="3" id="KW-1185">Reference proteome</keyword>
<protein>
    <recommendedName>
        <fullName evidence="4">Lipocalin-like domain-containing protein</fullName>
    </recommendedName>
</protein>
<gene>
    <name evidence="2" type="ORF">MUY34_11835</name>
</gene>
<dbReference type="EMBL" id="JALPQF010000011">
    <property type="protein sequence ID" value="MCK8481319.1"/>
    <property type="molecule type" value="Genomic_DNA"/>
</dbReference>
<accession>A0ABT0HAA9</accession>
<name>A0ABT0HAA9_9FLAO</name>
<keyword evidence="1" id="KW-0732">Signal</keyword>
<proteinExistence type="predicted"/>
<evidence type="ECO:0008006" key="4">
    <source>
        <dbReference type="Google" id="ProtNLM"/>
    </source>
</evidence>